<sequence length="215" mass="24456">MSTMDPVDDAIENVTTLANCWLTLLPNFDCGTTGIRVAEVVNEITCEISDDLAGYDLVAEAEYHTRMLRASFLLRDWLKFEHHAKPIIDLGFSNLRLAVNVADLKDPAKKYKYRTPMRLSPAVQELKSKGIVFKTPFGHLMARCLNLETSPIDKTAVATGEIELDEEGKFARFEHPVDLRRHILRGRSKFKKALTDYIKAAFGEERKQMDEPQQE</sequence>
<dbReference type="OrthoDB" id="3765731at2759"/>
<proteinExistence type="predicted"/>
<dbReference type="EMBL" id="MU001498">
    <property type="protein sequence ID" value="KAF2446313.1"/>
    <property type="molecule type" value="Genomic_DNA"/>
</dbReference>
<accession>A0A9P4PNC1</accession>
<name>A0A9P4PNC1_9PLEO</name>
<reference evidence="1" key="1">
    <citation type="journal article" date="2020" name="Stud. Mycol.">
        <title>101 Dothideomycetes genomes: a test case for predicting lifestyles and emergence of pathogens.</title>
        <authorList>
            <person name="Haridas S."/>
            <person name="Albert R."/>
            <person name="Binder M."/>
            <person name="Bloem J."/>
            <person name="Labutti K."/>
            <person name="Salamov A."/>
            <person name="Andreopoulos B."/>
            <person name="Baker S."/>
            <person name="Barry K."/>
            <person name="Bills G."/>
            <person name="Bluhm B."/>
            <person name="Cannon C."/>
            <person name="Castanera R."/>
            <person name="Culley D."/>
            <person name="Daum C."/>
            <person name="Ezra D."/>
            <person name="Gonzalez J."/>
            <person name="Henrissat B."/>
            <person name="Kuo A."/>
            <person name="Liang C."/>
            <person name="Lipzen A."/>
            <person name="Lutzoni F."/>
            <person name="Magnuson J."/>
            <person name="Mondo S."/>
            <person name="Nolan M."/>
            <person name="Ohm R."/>
            <person name="Pangilinan J."/>
            <person name="Park H.-J."/>
            <person name="Ramirez L."/>
            <person name="Alfaro M."/>
            <person name="Sun H."/>
            <person name="Tritt A."/>
            <person name="Yoshinaga Y."/>
            <person name="Zwiers L.-H."/>
            <person name="Turgeon B."/>
            <person name="Goodwin S."/>
            <person name="Spatafora J."/>
            <person name="Crous P."/>
            <person name="Grigoriev I."/>
        </authorList>
    </citation>
    <scope>NUCLEOTIDE SEQUENCE</scope>
    <source>
        <strain evidence="1">CBS 690.94</strain>
    </source>
</reference>
<dbReference type="Proteomes" id="UP000799764">
    <property type="component" value="Unassembled WGS sequence"/>
</dbReference>
<gene>
    <name evidence="1" type="ORF">P171DRAFT_442713</name>
</gene>
<protein>
    <submittedName>
        <fullName evidence="1">Uncharacterized protein</fullName>
    </submittedName>
</protein>
<keyword evidence="2" id="KW-1185">Reference proteome</keyword>
<organism evidence="1 2">
    <name type="scientific">Karstenula rhodostoma CBS 690.94</name>
    <dbReference type="NCBI Taxonomy" id="1392251"/>
    <lineage>
        <taxon>Eukaryota</taxon>
        <taxon>Fungi</taxon>
        <taxon>Dikarya</taxon>
        <taxon>Ascomycota</taxon>
        <taxon>Pezizomycotina</taxon>
        <taxon>Dothideomycetes</taxon>
        <taxon>Pleosporomycetidae</taxon>
        <taxon>Pleosporales</taxon>
        <taxon>Massarineae</taxon>
        <taxon>Didymosphaeriaceae</taxon>
        <taxon>Karstenula</taxon>
    </lineage>
</organism>
<evidence type="ECO:0000313" key="2">
    <source>
        <dbReference type="Proteomes" id="UP000799764"/>
    </source>
</evidence>
<dbReference type="AlphaFoldDB" id="A0A9P4PNC1"/>
<comment type="caution">
    <text evidence="1">The sequence shown here is derived from an EMBL/GenBank/DDBJ whole genome shotgun (WGS) entry which is preliminary data.</text>
</comment>
<evidence type="ECO:0000313" key="1">
    <source>
        <dbReference type="EMBL" id="KAF2446313.1"/>
    </source>
</evidence>